<keyword evidence="2" id="KW-1185">Reference proteome</keyword>
<dbReference type="RefSeq" id="XP_018125212.1">
    <property type="nucleotide sequence ID" value="XM_018279945.2"/>
</dbReference>
<protein>
    <submittedName>
        <fullName evidence="1">Uncharacterized protein</fullName>
    </submittedName>
</protein>
<dbReference type="OrthoDB" id="5424209at2759"/>
<gene>
    <name evidence="1" type="ORF">VE01_10548</name>
</gene>
<name>A0A1B8G6L2_9PEZI</name>
<evidence type="ECO:0000313" key="1">
    <source>
        <dbReference type="EMBL" id="OBT91479.1"/>
    </source>
</evidence>
<evidence type="ECO:0000313" key="2">
    <source>
        <dbReference type="Proteomes" id="UP000091956"/>
    </source>
</evidence>
<proteinExistence type="predicted"/>
<dbReference type="Proteomes" id="UP000091956">
    <property type="component" value="Unassembled WGS sequence"/>
</dbReference>
<dbReference type="AlphaFoldDB" id="A0A1B8G6L2"/>
<dbReference type="STRING" id="342668.A0A1B8G6L2"/>
<reference evidence="2" key="2">
    <citation type="journal article" date="2018" name="Nat. Commun.">
        <title>Extreme sensitivity to ultraviolet light in the fungal pathogen causing white-nose syndrome of bats.</title>
        <authorList>
            <person name="Palmer J.M."/>
            <person name="Drees K.P."/>
            <person name="Foster J.T."/>
            <person name="Lindner D.L."/>
        </authorList>
    </citation>
    <scope>NUCLEOTIDE SEQUENCE [LARGE SCALE GENOMIC DNA]</scope>
    <source>
        <strain evidence="2">UAMH 10579</strain>
    </source>
</reference>
<dbReference type="GeneID" id="28843934"/>
<organism evidence="1 2">
    <name type="scientific">Pseudogymnoascus verrucosus</name>
    <dbReference type="NCBI Taxonomy" id="342668"/>
    <lineage>
        <taxon>Eukaryota</taxon>
        <taxon>Fungi</taxon>
        <taxon>Dikarya</taxon>
        <taxon>Ascomycota</taxon>
        <taxon>Pezizomycotina</taxon>
        <taxon>Leotiomycetes</taxon>
        <taxon>Thelebolales</taxon>
        <taxon>Thelebolaceae</taxon>
        <taxon>Pseudogymnoascus</taxon>
    </lineage>
</organism>
<sequence>MAILSRKFNPGQDPEHFDPKTGSCSIEYYAACKDPYRAAANKIPVGWPWDVHKTSNVAVEVFDELDESIREILSNHEINPRMIGVYSFAPRHTPKDVKDTILIRTRDEFNVSSWKRAVSEIYEIVEPAAAAAGVEMRVEIRNDEKSYSDISYIIRDEATINSIAKIQPFVLDAVMKHCPGKWTTIAYHYRGTQYYDCEDRLTAIIFIQPGAVHAWAELEEKISSTIVSAISPEEIDISVEILPGRIALTRPSERSHEYVYLSWLPAVPSNGSSIAPSNCTNSAGTLGAVVNYRAAGDEEDRKCFLTCYNVIATGDLFGQKTNDSLGIGLDGRQVDYKINVEYPAKYDVRQTKVARISCIENWNATEEDFEILSRLEQMASLGPIGHVKFASGYRLSDTKHRMDWALIELDSSRPLKNLLPPETQFRRHGSPYYRVQEGDTVSGTTTSFRSEWYGKVGLSSECTGAEHNILKRAIRWHDGKVSHEYEFKRGRTDETFAQVGDFGALVFNLRKEWAGMLFAVDRSTGIGFVTPAWEIVRDIEERTRGTITIV</sequence>
<dbReference type="EMBL" id="KV460290">
    <property type="protein sequence ID" value="OBT91479.1"/>
    <property type="molecule type" value="Genomic_DNA"/>
</dbReference>
<accession>A0A1B8G6L2</accession>
<reference evidence="1 2" key="1">
    <citation type="submission" date="2016-03" db="EMBL/GenBank/DDBJ databases">
        <title>Comparative genomics of Pseudogymnoascus destructans, the fungus causing white-nose syndrome of bats.</title>
        <authorList>
            <person name="Palmer J.M."/>
            <person name="Drees K.P."/>
            <person name="Foster J.T."/>
            <person name="Lindner D.L."/>
        </authorList>
    </citation>
    <scope>NUCLEOTIDE SEQUENCE [LARGE SCALE GENOMIC DNA]</scope>
    <source>
        <strain evidence="1 2">UAMH 10579</strain>
    </source>
</reference>